<feature type="domain" description="DUF3320" evidence="2">
    <location>
        <begin position="1980"/>
        <end position="2026"/>
    </location>
</feature>
<evidence type="ECO:0000259" key="5">
    <source>
        <dbReference type="Pfam" id="PF18741"/>
    </source>
</evidence>
<dbReference type="Proteomes" id="UP000321567">
    <property type="component" value="Unassembled WGS sequence"/>
</dbReference>
<feature type="compositionally biased region" description="Low complexity" evidence="1">
    <location>
        <begin position="1927"/>
        <end position="1959"/>
    </location>
</feature>
<feature type="compositionally biased region" description="Pro residues" evidence="1">
    <location>
        <begin position="1888"/>
        <end position="1898"/>
    </location>
</feature>
<dbReference type="SUPFAM" id="SSF52980">
    <property type="entry name" value="Restriction endonuclease-like"/>
    <property type="match status" value="1"/>
</dbReference>
<feature type="region of interest" description="Disordered" evidence="1">
    <location>
        <begin position="346"/>
        <end position="393"/>
    </location>
</feature>
<feature type="region of interest" description="Disordered" evidence="1">
    <location>
        <begin position="1489"/>
        <end position="1515"/>
    </location>
</feature>
<dbReference type="RefSeq" id="WP_147163472.1">
    <property type="nucleotide sequence ID" value="NZ_BJZO01000036.1"/>
</dbReference>
<dbReference type="PANTHER" id="PTHR10887:SF495">
    <property type="entry name" value="HELICASE SENATAXIN ISOFORM X1-RELATED"/>
    <property type="match status" value="1"/>
</dbReference>
<dbReference type="InterPro" id="IPR041677">
    <property type="entry name" value="DNA2/NAM7_AAA_11"/>
</dbReference>
<dbReference type="CDD" id="cd18808">
    <property type="entry name" value="SF1_C_Upf1"/>
    <property type="match status" value="1"/>
</dbReference>
<feature type="compositionally biased region" description="Low complexity" evidence="1">
    <location>
        <begin position="346"/>
        <end position="376"/>
    </location>
</feature>
<name>A0A512H7N0_9PROT</name>
<proteinExistence type="predicted"/>
<dbReference type="Pfam" id="PF13195">
    <property type="entry name" value="DUF4011"/>
    <property type="match status" value="1"/>
</dbReference>
<evidence type="ECO:0000313" key="6">
    <source>
        <dbReference type="EMBL" id="GEO81438.1"/>
    </source>
</evidence>
<evidence type="ECO:0000256" key="1">
    <source>
        <dbReference type="SAM" id="MobiDB-lite"/>
    </source>
</evidence>
<dbReference type="Gene3D" id="3.40.50.300">
    <property type="entry name" value="P-loop containing nucleotide triphosphate hydrolases"/>
    <property type="match status" value="3"/>
</dbReference>
<feature type="domain" description="DNA2/NAM7 helicase-like C-terminal" evidence="4">
    <location>
        <begin position="1516"/>
        <end position="1713"/>
    </location>
</feature>
<evidence type="ECO:0000259" key="3">
    <source>
        <dbReference type="Pfam" id="PF13086"/>
    </source>
</evidence>
<gene>
    <name evidence="6" type="ORF">ROR02_15690</name>
</gene>
<evidence type="ECO:0008006" key="8">
    <source>
        <dbReference type="Google" id="ProtNLM"/>
    </source>
</evidence>
<dbReference type="Gene3D" id="3.40.960.10">
    <property type="entry name" value="VSR Endonuclease"/>
    <property type="match status" value="1"/>
</dbReference>
<evidence type="ECO:0000313" key="7">
    <source>
        <dbReference type="Proteomes" id="UP000321567"/>
    </source>
</evidence>
<dbReference type="Pfam" id="PF13086">
    <property type="entry name" value="AAA_11"/>
    <property type="match status" value="1"/>
</dbReference>
<dbReference type="EMBL" id="BJZO01000036">
    <property type="protein sequence ID" value="GEO81438.1"/>
    <property type="molecule type" value="Genomic_DNA"/>
</dbReference>
<evidence type="ECO:0000259" key="4">
    <source>
        <dbReference type="Pfam" id="PF13087"/>
    </source>
</evidence>
<feature type="region of interest" description="Disordered" evidence="1">
    <location>
        <begin position="447"/>
        <end position="466"/>
    </location>
</feature>
<feature type="domain" description="Restriction endonuclease type II-like" evidence="5">
    <location>
        <begin position="1762"/>
        <end position="1859"/>
    </location>
</feature>
<dbReference type="Pfam" id="PF13087">
    <property type="entry name" value="AAA_12"/>
    <property type="match status" value="1"/>
</dbReference>
<comment type="caution">
    <text evidence="6">The sequence shown here is derived from an EMBL/GenBank/DDBJ whole genome shotgun (WGS) entry which is preliminary data.</text>
</comment>
<dbReference type="InterPro" id="IPR027417">
    <property type="entry name" value="P-loop_NTPase"/>
</dbReference>
<reference evidence="6 7" key="1">
    <citation type="submission" date="2019-07" db="EMBL/GenBank/DDBJ databases">
        <title>Whole genome shotgun sequence of Rhodospirillum oryzae NBRC 107573.</title>
        <authorList>
            <person name="Hosoyama A."/>
            <person name="Uohara A."/>
            <person name="Ohji S."/>
            <person name="Ichikawa N."/>
        </authorList>
    </citation>
    <scope>NUCLEOTIDE SEQUENCE [LARGE SCALE GENOMIC DNA]</scope>
    <source>
        <strain evidence="6 7">NBRC 107573</strain>
    </source>
</reference>
<accession>A0A512H7N0</accession>
<dbReference type="InterPro" id="IPR021754">
    <property type="entry name" value="DUF3320"/>
</dbReference>
<sequence>MADPSVNTAPLRIEIALTPRLNLAFLHNAIPFLRDAVLVNDTKTRLDDVSLALSSDPPFLEPRAWHLEALAPGEERRLGDLEVSLAPGPLSRLTERETAKATFILSARGTEVARRTDLIELLPRDHWSGLEHVPEMIAAFVQPNEPALASVLVDTAWVLSAHDRPSALTGYDGGPRRVWELASALWSALSSRGLIDSLPPAGFEQAGQKVRAARQVLEGRLATCLDRAVLFCAALEQMHLHPLLVFTEGHALAGVWLHPQEFATPVIDDVTALRKRVALREIVLFETTLITHAPPPSFGVATGEGTRQIQENAPRPFVMAVDIRRARLMGLHPLASVENTAALPAPAAPGSEAARAPAAAFDPAPDVFDGPDPGAGALNGPALPPTTAPDTPEGRLTRWQRKLLDLSLRNPLLNLTRGRTFVRLIAPDPGLLEDLLADGAALKVESAPDLTRGAAPREPSPPGSTADKLALEALRSGKIQSPLPKAELETALVSLYRQARTALQEGGANTLFLTLGFLSWTPRDGRHQDPCRAPLLLMPVVLERRSVRSGFTMRRHEEDTLLNPTLVQLLRQDFDLALPLDEGNLPRDEHGLDLDAIWRAVRHAIKDIPEWDLSPEVGLSSFSFGKFLMWKDLCAHASRLGHNRLARHLIQSPREPYPDTRPFPDPRRLDQDVPPEDVFCPLPADSSQLSAVLAAAQGLDFVLIGPPGTGKSQTIANLIAHALAQGRTVLFVSEKMAALDVVYRRLKAVGLGPFCLELHSNKARRQDVLDQLREAWERRDSQAPGDWPYQVKRLQTLRQELDLYVERLHRPGSWGLTPFLAMGRVVAGRDLPRLGLSWPSPDAHDRAAYQALADRAHDLGLLARPFLPGPDEAEPNDGESGPAFFQAGALTLIHHTEWSPLWEREVLQDAQALAQAGAALETALHAFREAAGLPVLPLDREGRKGLATLASLLPRAGGQDWSFALAPDAAPVRERLATGLALVERRRKVLDSLPATWDPSVAHGVRKALKALEAGARALSVLALPVEALPDSKRVARVRAEGKAARQAGWLRRGPRTRALIQTLADLLGRPVDKDRASLLVAALVQMDAARTLLEAQAPLLEAAGLPPCDLETPPAVLTAAVAVQEALVATLAGEPWTDAPALAGVARGQAGPTLAATLERLRALRDLERDLAAFNDLEARLPGLWRGVDSAPQALREALAFAEALAGALPRLAPTPVLLAPLTAGVARLLGEANALLRPEGPVPRHGIALEQTARAFDEALGAFTGRIRAKAPLASRSLSEVCALARDLQARRASIKDWCAWRKKGNEAGAHGLGPLVVALEQGKVPPARSRELFEADYARWWVDAVMESDAVLRTFSPSIHEDRIQAFRDLDDRYTELTRSLIQARLSAGLPDPTSVESGSDWAMLKGELSRKRGQKPLRALLHGMPDAMTRLAPCLLMSPLSIAQYLPPETPPFDLVIFDEASQIAVWDAIGAMARGRQVVMVGDPKQMPPTDFFTRGTAAPDDDDEAEPDQESILDECLGANMPVLELRWHYRSRHESLIAFSNQQYYNGKLWTFPSPVTRDRAVTFHPVDGVYERGGARVNRAEAMALVADLVATLRATPPGEDPPSMGVVTFNSPQQQLIEDLLDTERQRDPTLEPFFAEDRPEPVFVKNLENVQGDERDLIYFSVTFGADNLGIVSGNFGPLNRMGGERRLNVAVTRARERLKVFSSLEPAQIDLGRVNATGVRDLRLFLDMARRGPAALAGAIQGSVGGYDSPFEEAVAQALAARGWQVHPQVGVSRFRIDLGIVDPDVPGSYLAGLECDGATYHRSATARDRDKLREQILVNLGWNIVRLWSPDWWHDAEQALDTVERRLHALLEEARARRAEAEAARKARAAARPAPAVAPPPAPPAGTAPGPAGGILPASSSLREPGTPAAPAPEPEIGAPAPEPEITAPAPEPEITAPAPEPEITAPAPMPPGVPPRASSLLAQDPVAFHAPAYDPVLLEMLHEIVTGEGPVRDRVLAHLVARRHGWDRTSPRLAYRVMALARRHFQVIPEEDGDGVFVWPKEMTPGFCPAFHPPADGEIRPIDTICLAELVALAREVRESARNEEDPVLLMARRCGLQTLQEPARARLEKAWNALRRAGSEEENPAPL</sequence>
<dbReference type="FunFam" id="3.40.50.300:FF:002475">
    <property type="entry name" value="DNA helicase related protein"/>
    <property type="match status" value="1"/>
</dbReference>
<dbReference type="InterPro" id="IPR045055">
    <property type="entry name" value="DNA2/NAM7-like"/>
</dbReference>
<keyword evidence="7" id="KW-1185">Reference proteome</keyword>
<dbReference type="InterPro" id="IPR025103">
    <property type="entry name" value="DUF4011"/>
</dbReference>
<dbReference type="PANTHER" id="PTHR10887">
    <property type="entry name" value="DNA2/NAM7 HELICASE FAMILY"/>
    <property type="match status" value="1"/>
</dbReference>
<organism evidence="6 7">
    <name type="scientific">Pararhodospirillum oryzae</name>
    <dbReference type="NCBI Taxonomy" id="478448"/>
    <lineage>
        <taxon>Bacteria</taxon>
        <taxon>Pseudomonadati</taxon>
        <taxon>Pseudomonadota</taxon>
        <taxon>Alphaproteobacteria</taxon>
        <taxon>Rhodospirillales</taxon>
        <taxon>Rhodospirillaceae</taxon>
        <taxon>Pararhodospirillum</taxon>
    </lineage>
</organism>
<dbReference type="GO" id="GO:0004386">
    <property type="term" value="F:helicase activity"/>
    <property type="evidence" value="ECO:0007669"/>
    <property type="project" value="InterPro"/>
</dbReference>
<feature type="region of interest" description="Disordered" evidence="1">
    <location>
        <begin position="1874"/>
        <end position="1971"/>
    </location>
</feature>
<dbReference type="Pfam" id="PF18741">
    <property type="entry name" value="MTES_1575"/>
    <property type="match status" value="1"/>
</dbReference>
<feature type="compositionally biased region" description="Acidic residues" evidence="1">
    <location>
        <begin position="1505"/>
        <end position="1515"/>
    </location>
</feature>
<dbReference type="SUPFAM" id="SSF52540">
    <property type="entry name" value="P-loop containing nucleoside triphosphate hydrolases"/>
    <property type="match status" value="1"/>
</dbReference>
<dbReference type="OrthoDB" id="9757917at2"/>
<evidence type="ECO:0000259" key="2">
    <source>
        <dbReference type="Pfam" id="PF11784"/>
    </source>
</evidence>
<dbReference type="FunFam" id="3.40.50.300:FF:002063">
    <property type="entry name" value="DNA helicase related protein"/>
    <property type="match status" value="1"/>
</dbReference>
<feature type="compositionally biased region" description="Low complexity" evidence="1">
    <location>
        <begin position="1899"/>
        <end position="1919"/>
    </location>
</feature>
<dbReference type="InterPro" id="IPR011335">
    <property type="entry name" value="Restrct_endonuc-II-like"/>
</dbReference>
<protein>
    <recommendedName>
        <fullName evidence="8">DNA helicase</fullName>
    </recommendedName>
</protein>
<dbReference type="InterPro" id="IPR049468">
    <property type="entry name" value="Restrct_endonuc-II-like_dom"/>
</dbReference>
<dbReference type="Pfam" id="PF11784">
    <property type="entry name" value="DUF3320"/>
    <property type="match status" value="1"/>
</dbReference>
<dbReference type="InterPro" id="IPR041679">
    <property type="entry name" value="DNA2/NAM7-like_C"/>
</dbReference>
<feature type="domain" description="DNA2/NAM7 helicase helicase" evidence="3">
    <location>
        <begin position="1456"/>
        <end position="1495"/>
    </location>
</feature>
<dbReference type="FunFam" id="3.40.960.10:FF:000002">
    <property type="entry name" value="DNA helicase related protein"/>
    <property type="match status" value="1"/>
</dbReference>
<dbReference type="InterPro" id="IPR047187">
    <property type="entry name" value="SF1_C_Upf1"/>
</dbReference>